<reference evidence="3" key="1">
    <citation type="submission" date="2016-10" db="EMBL/GenBank/DDBJ databases">
        <authorList>
            <person name="Varghese N."/>
            <person name="Submissions S."/>
        </authorList>
    </citation>
    <scope>NUCLEOTIDE SEQUENCE [LARGE SCALE GENOMIC DNA]</scope>
    <source>
        <strain evidence="3">CGMCC 1.11012</strain>
    </source>
</reference>
<dbReference type="Pfam" id="PF05368">
    <property type="entry name" value="NmrA"/>
    <property type="match status" value="1"/>
</dbReference>
<protein>
    <submittedName>
        <fullName evidence="2">NAD(P)H dehydrogenase (Quinone)</fullName>
    </submittedName>
</protein>
<dbReference type="InterPro" id="IPR036291">
    <property type="entry name" value="NAD(P)-bd_dom_sf"/>
</dbReference>
<dbReference type="CDD" id="cd05269">
    <property type="entry name" value="TMR_SDR_a"/>
    <property type="match status" value="1"/>
</dbReference>
<keyword evidence="3" id="KW-1185">Reference proteome</keyword>
<dbReference type="RefSeq" id="WP_090719767.1">
    <property type="nucleotide sequence ID" value="NZ_CBCSKY010000063.1"/>
</dbReference>
<evidence type="ECO:0000313" key="3">
    <source>
        <dbReference type="Proteomes" id="UP000199050"/>
    </source>
</evidence>
<dbReference type="EMBL" id="FNDX01000061">
    <property type="protein sequence ID" value="SDK92375.1"/>
    <property type="molecule type" value="Genomic_DNA"/>
</dbReference>
<evidence type="ECO:0000313" key="2">
    <source>
        <dbReference type="EMBL" id="SDK92375.1"/>
    </source>
</evidence>
<dbReference type="PANTHER" id="PTHR47129">
    <property type="entry name" value="QUINONE OXIDOREDUCTASE 2"/>
    <property type="match status" value="1"/>
</dbReference>
<accession>A0A1G9FVL6</accession>
<dbReference type="Gene3D" id="3.90.25.10">
    <property type="entry name" value="UDP-galactose 4-epimerase, domain 1"/>
    <property type="match status" value="1"/>
</dbReference>
<feature type="domain" description="NmrA-like" evidence="1">
    <location>
        <begin position="2"/>
        <end position="223"/>
    </location>
</feature>
<evidence type="ECO:0000259" key="1">
    <source>
        <dbReference type="Pfam" id="PF05368"/>
    </source>
</evidence>
<proteinExistence type="predicted"/>
<gene>
    <name evidence="2" type="ORF">SAMN05216192_16128</name>
</gene>
<dbReference type="InterPro" id="IPR008030">
    <property type="entry name" value="NmrA-like"/>
</dbReference>
<dbReference type="InterPro" id="IPR052718">
    <property type="entry name" value="NmrA-type_oxidoreductase"/>
</dbReference>
<dbReference type="STRING" id="1174501.SAMN05216192_16128"/>
<dbReference type="Proteomes" id="UP000199050">
    <property type="component" value="Unassembled WGS sequence"/>
</dbReference>
<dbReference type="PANTHER" id="PTHR47129:SF1">
    <property type="entry name" value="NMRA-LIKE DOMAIN-CONTAINING PROTEIN"/>
    <property type="match status" value="1"/>
</dbReference>
<dbReference type="OrthoDB" id="152510at2"/>
<organism evidence="2 3">
    <name type="scientific">Paenibacillus typhae</name>
    <dbReference type="NCBI Taxonomy" id="1174501"/>
    <lineage>
        <taxon>Bacteria</taxon>
        <taxon>Bacillati</taxon>
        <taxon>Bacillota</taxon>
        <taxon>Bacilli</taxon>
        <taxon>Bacillales</taxon>
        <taxon>Paenibacillaceae</taxon>
        <taxon>Paenibacillus</taxon>
    </lineage>
</organism>
<dbReference type="SUPFAM" id="SSF51735">
    <property type="entry name" value="NAD(P)-binding Rossmann-fold domains"/>
    <property type="match status" value="1"/>
</dbReference>
<dbReference type="AlphaFoldDB" id="A0A1G9FVL6"/>
<name>A0A1G9FVL6_9BACL</name>
<dbReference type="Gene3D" id="3.40.50.720">
    <property type="entry name" value="NAD(P)-binding Rossmann-like Domain"/>
    <property type="match status" value="1"/>
</dbReference>
<sequence length="271" mass="29916">MTIMITGATGQLGKLIITELLQKIPAGQLIAGVRNPDKAAGLQQSGVEIRIADYNLEASLDSAFRNASRLLLISSPHQDDAVRLVQHKRVIDAARRAGVEHIFYTGFAFSHQGSPDNVHTLTEQAIADSGLRYTFLRNALYLDFINVLGLQEAIISGELLTSPGEWRFNSVTRRDLAQATAAVLLSDQHDHPSYEFTAPQAWTFHDLAEALSEWAGKSVVHREDPGIQHWIYNYLASINTSATTSDLERWMGRPVTPLKKSIADFVIAGQK</sequence>